<comment type="similarity">
    <text evidence="6">Belongs to the ABC-4 integral membrane protein family.</text>
</comment>
<feature type="domain" description="ABC3 transporter permease C-terminal" evidence="9">
    <location>
        <begin position="822"/>
        <end position="944"/>
    </location>
</feature>
<dbReference type="PANTHER" id="PTHR30572:SF4">
    <property type="entry name" value="ABC TRANSPORTER PERMEASE YTRF"/>
    <property type="match status" value="1"/>
</dbReference>
<evidence type="ECO:0000256" key="8">
    <source>
        <dbReference type="SAM" id="Phobius"/>
    </source>
</evidence>
<keyword evidence="4 8" id="KW-1133">Transmembrane helix</keyword>
<feature type="transmembrane region" description="Helical" evidence="8">
    <location>
        <begin position="56"/>
        <end position="78"/>
    </location>
</feature>
<dbReference type="RefSeq" id="WP_091758806.1">
    <property type="nucleotide sequence ID" value="NZ_FOHB01000004.1"/>
</dbReference>
<dbReference type="GO" id="GO:0005886">
    <property type="term" value="C:plasma membrane"/>
    <property type="evidence" value="ECO:0007669"/>
    <property type="project" value="UniProtKB-SubCell"/>
</dbReference>
<dbReference type="AlphaFoldDB" id="A0A1H9VY04"/>
<dbReference type="PANTHER" id="PTHR30572">
    <property type="entry name" value="MEMBRANE COMPONENT OF TRANSPORTER-RELATED"/>
    <property type="match status" value="1"/>
</dbReference>
<feature type="transmembrane region" description="Helical" evidence="8">
    <location>
        <begin position="494"/>
        <end position="520"/>
    </location>
</feature>
<dbReference type="Proteomes" id="UP000199019">
    <property type="component" value="Unassembled WGS sequence"/>
</dbReference>
<evidence type="ECO:0000313" key="10">
    <source>
        <dbReference type="EMBL" id="SES26374.1"/>
    </source>
</evidence>
<dbReference type="InterPro" id="IPR050250">
    <property type="entry name" value="Macrolide_Exporter_MacB"/>
</dbReference>
<feature type="transmembrane region" description="Helical" evidence="8">
    <location>
        <begin position="541"/>
        <end position="563"/>
    </location>
</feature>
<evidence type="ECO:0000313" key="11">
    <source>
        <dbReference type="Proteomes" id="UP000199019"/>
    </source>
</evidence>
<evidence type="ECO:0000256" key="3">
    <source>
        <dbReference type="ARBA" id="ARBA00022692"/>
    </source>
</evidence>
<feature type="compositionally biased region" description="Polar residues" evidence="7">
    <location>
        <begin position="1"/>
        <end position="11"/>
    </location>
</feature>
<evidence type="ECO:0000256" key="4">
    <source>
        <dbReference type="ARBA" id="ARBA00022989"/>
    </source>
</evidence>
<reference evidence="11" key="1">
    <citation type="submission" date="2016-10" db="EMBL/GenBank/DDBJ databases">
        <authorList>
            <person name="Varghese N."/>
            <person name="Submissions S."/>
        </authorList>
    </citation>
    <scope>NUCLEOTIDE SEQUENCE [LARGE SCALE GENOMIC DNA]</scope>
    <source>
        <strain evidence="11">CGMCC 1.6963</strain>
    </source>
</reference>
<feature type="transmembrane region" description="Helical" evidence="8">
    <location>
        <begin position="873"/>
        <end position="897"/>
    </location>
</feature>
<dbReference type="STRING" id="587636.SAMN05216199_2635"/>
<organism evidence="10 11">
    <name type="scientific">Pedococcus cremeus</name>
    <dbReference type="NCBI Taxonomy" id="587636"/>
    <lineage>
        <taxon>Bacteria</taxon>
        <taxon>Bacillati</taxon>
        <taxon>Actinomycetota</taxon>
        <taxon>Actinomycetes</taxon>
        <taxon>Micrococcales</taxon>
        <taxon>Intrasporangiaceae</taxon>
        <taxon>Pedococcus</taxon>
    </lineage>
</organism>
<evidence type="ECO:0000256" key="6">
    <source>
        <dbReference type="ARBA" id="ARBA00038076"/>
    </source>
</evidence>
<evidence type="ECO:0000259" key="9">
    <source>
        <dbReference type="Pfam" id="PF02687"/>
    </source>
</evidence>
<gene>
    <name evidence="10" type="ORF">SAMN05216199_2635</name>
</gene>
<proteinExistence type="inferred from homology"/>
<dbReference type="OrthoDB" id="4847440at2"/>
<keyword evidence="3 8" id="KW-0812">Transmembrane</keyword>
<dbReference type="GO" id="GO:0022857">
    <property type="term" value="F:transmembrane transporter activity"/>
    <property type="evidence" value="ECO:0007669"/>
    <property type="project" value="TreeGrafter"/>
</dbReference>
<comment type="subcellular location">
    <subcellularLocation>
        <location evidence="1">Cell membrane</location>
        <topology evidence="1">Multi-pass membrane protein</topology>
    </subcellularLocation>
</comment>
<name>A0A1H9VY04_9MICO</name>
<dbReference type="InterPro" id="IPR003838">
    <property type="entry name" value="ABC3_permease_C"/>
</dbReference>
<feature type="transmembrane region" description="Helical" evidence="8">
    <location>
        <begin position="420"/>
        <end position="443"/>
    </location>
</feature>
<feature type="transmembrane region" description="Helical" evidence="8">
    <location>
        <begin position="822"/>
        <end position="844"/>
    </location>
</feature>
<keyword evidence="2" id="KW-1003">Cell membrane</keyword>
<evidence type="ECO:0000256" key="1">
    <source>
        <dbReference type="ARBA" id="ARBA00004651"/>
    </source>
</evidence>
<dbReference type="EMBL" id="FOHB01000004">
    <property type="protein sequence ID" value="SES26374.1"/>
    <property type="molecule type" value="Genomic_DNA"/>
</dbReference>
<keyword evidence="5 8" id="KW-0472">Membrane</keyword>
<evidence type="ECO:0000256" key="2">
    <source>
        <dbReference type="ARBA" id="ARBA00022475"/>
    </source>
</evidence>
<feature type="transmembrane region" description="Helical" evidence="8">
    <location>
        <begin position="917"/>
        <end position="941"/>
    </location>
</feature>
<feature type="compositionally biased region" description="Basic and acidic residues" evidence="7">
    <location>
        <begin position="15"/>
        <end position="28"/>
    </location>
</feature>
<evidence type="ECO:0000256" key="5">
    <source>
        <dbReference type="ARBA" id="ARBA00023136"/>
    </source>
</evidence>
<evidence type="ECO:0000256" key="7">
    <source>
        <dbReference type="SAM" id="MobiDB-lite"/>
    </source>
</evidence>
<dbReference type="Pfam" id="PF02687">
    <property type="entry name" value="FtsX"/>
    <property type="match status" value="2"/>
</dbReference>
<feature type="transmembrane region" description="Helical" evidence="8">
    <location>
        <begin position="321"/>
        <end position="344"/>
    </location>
</feature>
<accession>A0A1H9VY04</accession>
<protein>
    <submittedName>
        <fullName evidence="10">Putative ABC transport system permease protein</fullName>
    </submittedName>
</protein>
<feature type="domain" description="ABC3 transporter permease C-terminal" evidence="9">
    <location>
        <begin position="327"/>
        <end position="446"/>
    </location>
</feature>
<sequence>MTTLETGQQAPTPDVVDHPGTDSAEHRATRMSRWRASWRVALRMARRDLRRHKGRAVLVFLMVAIPVGLIAGAATLGATEQTDSADLVTARMGSGQALLQGPVEGTVAQAPDPNRGGISYGSDSAATPVPGFNRGSDPATNAAAVARLVGGTAVPVMDVEVRWVTGDRRVRVSALVTDPRSADLGDKARLTGGRWGSTAAEVVVTPAGRAKGLPASGTVTLSSGGTPSTATVVGTAQALGEWGQPVDVVLPVLPPAAAVTGSGASWIIVDDQPVTWPDVQRLNTYGFTVSSRAVLQDPPPDSALAPELRQQQSIMEDTGRMIAVIGGVMLFIITTLLVGPAFAVSASRQRRTLALAATNGAETRQLRRTVLAQAVVLGVISAIGGTLLGVAGVQVGLWWWVRTHPSSSFTSVGLDIPWAAFAILVPCAVLSAVVAALLPSLRLGRLDVVGVMRGQSVSPRLNKVLPVVGLVLALLGGFVVLSSARVGSGGEIRIALGAIGLVLGALCLIPALLVLAGRLASGLPVAPRMATRDAARHRSRSTPTVAAILAGVTALTAFSIGLASDTKQQMATYQPTNLPGEGVVYTGDAETRLAVEAALRDDAGGLVQTPFLVVRPPEDPFAQGTGAPEHRVTFVSAVPPGCTAEASIVMSGPDSQGCVRLGSQAYDGNGQIGALPAAEIGRRLGLTNAQRRAVEQGAVAVAVTGLADQPVLRFASGTFVMDQNTYTATKVEVGRTDQLPVVRVDRRRAAPGALPGQAGALVTPETAKRLGWVTQQESILLRDANGAISRDTEKQLDERVGDGGGLQVERGFQRYDETVMRVMMAAAAFLVLVVTLISTALAMAEQQTDQGTFAAVGATRRTRRALAASQSMLVGFLGAILGVAVGLVPGIAVTYPLTTEGGYDLAVGHPTGPFLEIPWQPLLLVVVGVPLLAGLLSALAVRRAPAVTRRGA</sequence>
<keyword evidence="11" id="KW-1185">Reference proteome</keyword>
<feature type="transmembrane region" description="Helical" evidence="8">
    <location>
        <begin position="374"/>
        <end position="400"/>
    </location>
</feature>
<feature type="transmembrane region" description="Helical" evidence="8">
    <location>
        <begin position="464"/>
        <end position="482"/>
    </location>
</feature>
<feature type="region of interest" description="Disordered" evidence="7">
    <location>
        <begin position="1"/>
        <end position="30"/>
    </location>
</feature>